<dbReference type="eggNOG" id="ENOG502RJNC">
    <property type="taxonomic scope" value="Eukaryota"/>
</dbReference>
<dbReference type="HOGENOM" id="CLU_934909_0_0_1"/>
<dbReference type="SMART" id="SM00575">
    <property type="entry name" value="ZnF_PMZ"/>
    <property type="match status" value="1"/>
</dbReference>
<evidence type="ECO:0000313" key="7">
    <source>
        <dbReference type="Proteomes" id="UP000032141"/>
    </source>
</evidence>
<dbReference type="InterPro" id="IPR007527">
    <property type="entry name" value="Znf_SWIM"/>
</dbReference>
<evidence type="ECO:0000256" key="1">
    <source>
        <dbReference type="ARBA" id="ARBA00022723"/>
    </source>
</evidence>
<dbReference type="PROSITE" id="PS50966">
    <property type="entry name" value="ZF_SWIM"/>
    <property type="match status" value="1"/>
</dbReference>
<name>A0A0D3B790_BRAOL</name>
<reference evidence="6" key="2">
    <citation type="submission" date="2015-03" db="UniProtKB">
        <authorList>
            <consortium name="EnsemblPlants"/>
        </authorList>
    </citation>
    <scope>IDENTIFICATION</scope>
</reference>
<dbReference type="PANTHER" id="PTHR31973:SF187">
    <property type="entry name" value="MUTATOR TRANSPOSASE MUDRA PROTEIN"/>
    <property type="match status" value="1"/>
</dbReference>
<dbReference type="Proteomes" id="UP000032141">
    <property type="component" value="Chromosome C3"/>
</dbReference>
<dbReference type="KEGG" id="boe:106328783"/>
<keyword evidence="2 4" id="KW-0863">Zinc-finger</keyword>
<reference evidence="6 7" key="1">
    <citation type="journal article" date="2014" name="Genome Biol.">
        <title>Transcriptome and methylome profiling reveals relics of genome dominance in the mesopolyploid Brassica oleracea.</title>
        <authorList>
            <person name="Parkin I.A."/>
            <person name="Koh C."/>
            <person name="Tang H."/>
            <person name="Robinson S.J."/>
            <person name="Kagale S."/>
            <person name="Clarke W.E."/>
            <person name="Town C.D."/>
            <person name="Nixon J."/>
            <person name="Krishnakumar V."/>
            <person name="Bidwell S.L."/>
            <person name="Denoeud F."/>
            <person name="Belcram H."/>
            <person name="Links M.G."/>
            <person name="Just J."/>
            <person name="Clarke C."/>
            <person name="Bender T."/>
            <person name="Huebert T."/>
            <person name="Mason A.S."/>
            <person name="Pires J.C."/>
            <person name="Barker G."/>
            <person name="Moore J."/>
            <person name="Walley P.G."/>
            <person name="Manoli S."/>
            <person name="Batley J."/>
            <person name="Edwards D."/>
            <person name="Nelson M.N."/>
            <person name="Wang X."/>
            <person name="Paterson A.H."/>
            <person name="King G."/>
            <person name="Bancroft I."/>
            <person name="Chalhoub B."/>
            <person name="Sharpe A.G."/>
        </authorList>
    </citation>
    <scope>NUCLEOTIDE SEQUENCE</scope>
    <source>
        <strain evidence="6 7">cv. TO1000</strain>
    </source>
</reference>
<keyword evidence="3" id="KW-0862">Zinc</keyword>
<protein>
    <recommendedName>
        <fullName evidence="5">SWIM-type domain-containing protein</fullName>
    </recommendedName>
</protein>
<dbReference type="PANTHER" id="PTHR31973">
    <property type="entry name" value="POLYPROTEIN, PUTATIVE-RELATED"/>
    <property type="match status" value="1"/>
</dbReference>
<proteinExistence type="predicted"/>
<sequence length="298" mass="33575">MYPRAKNCACLLHLQRNIVTMFKKKHLAYMVSKAARVYRVSDFYRHFNEIKMVDINCADYLVRAGFKHWTRSHCHGLRYNIMTSNVAESLNAALAEARGYPIVALLDYIRSMLMRWFSGRREASAGCGGVVTPKVEELISKNFSVSTGLLVRHINGGEFEVRGMDGHPFMVDLDKKVCSCLEFDMLLIPCEHAVAAAMHSKRRIDALVSEKFTRNTRAAAYSMSISPTGDYMTPAAEADTLGALILAPPNTRRPPGRPKKTRIFSRGEFKSGLRGRRPRTCRRCGGTDHNRATCKRPI</sequence>
<dbReference type="STRING" id="109376.A0A0D3B790"/>
<dbReference type="GO" id="GO:0008270">
    <property type="term" value="F:zinc ion binding"/>
    <property type="evidence" value="ECO:0007669"/>
    <property type="project" value="UniProtKB-KW"/>
</dbReference>
<dbReference type="InterPro" id="IPR006564">
    <property type="entry name" value="Znf_PMZ"/>
</dbReference>
<keyword evidence="1" id="KW-0479">Metal-binding</keyword>
<dbReference type="OrthoDB" id="1111769at2759"/>
<dbReference type="AlphaFoldDB" id="A0A0D3B790"/>
<feature type="domain" description="SWIM-type" evidence="5">
    <location>
        <begin position="169"/>
        <end position="201"/>
    </location>
</feature>
<evidence type="ECO:0000256" key="4">
    <source>
        <dbReference type="PROSITE-ProRule" id="PRU00325"/>
    </source>
</evidence>
<dbReference type="RefSeq" id="XP_013622746.1">
    <property type="nucleotide sequence ID" value="XM_013767292.1"/>
</dbReference>
<dbReference type="OMA" id="HINGGEF"/>
<evidence type="ECO:0000313" key="6">
    <source>
        <dbReference type="EnsemblPlants" id="Bo3g040140.1"/>
    </source>
</evidence>
<dbReference type="EnsemblPlants" id="Bo3g040140.1">
    <property type="protein sequence ID" value="Bo3g040140.1"/>
    <property type="gene ID" value="Bo3g040140"/>
</dbReference>
<dbReference type="GeneID" id="106328783"/>
<evidence type="ECO:0000259" key="5">
    <source>
        <dbReference type="PROSITE" id="PS50966"/>
    </source>
</evidence>
<dbReference type="Pfam" id="PF04434">
    <property type="entry name" value="SWIM"/>
    <property type="match status" value="1"/>
</dbReference>
<keyword evidence="7" id="KW-1185">Reference proteome</keyword>
<evidence type="ECO:0000256" key="3">
    <source>
        <dbReference type="ARBA" id="ARBA00022833"/>
    </source>
</evidence>
<evidence type="ECO:0000256" key="2">
    <source>
        <dbReference type="ARBA" id="ARBA00022771"/>
    </source>
</evidence>
<organism evidence="6 7">
    <name type="scientific">Brassica oleracea var. oleracea</name>
    <dbReference type="NCBI Taxonomy" id="109376"/>
    <lineage>
        <taxon>Eukaryota</taxon>
        <taxon>Viridiplantae</taxon>
        <taxon>Streptophyta</taxon>
        <taxon>Embryophyta</taxon>
        <taxon>Tracheophyta</taxon>
        <taxon>Spermatophyta</taxon>
        <taxon>Magnoliopsida</taxon>
        <taxon>eudicotyledons</taxon>
        <taxon>Gunneridae</taxon>
        <taxon>Pentapetalae</taxon>
        <taxon>rosids</taxon>
        <taxon>malvids</taxon>
        <taxon>Brassicales</taxon>
        <taxon>Brassicaceae</taxon>
        <taxon>Brassiceae</taxon>
        <taxon>Brassica</taxon>
    </lineage>
</organism>
<accession>A0A0D3B790</accession>
<dbReference type="Gramene" id="Bo3g040140.1">
    <property type="protein sequence ID" value="Bo3g040140.1"/>
    <property type="gene ID" value="Bo3g040140"/>
</dbReference>